<dbReference type="EMBL" id="CP002394">
    <property type="protein sequence ID" value="ADU29352.1"/>
    <property type="molecule type" value="Genomic_DNA"/>
</dbReference>
<protein>
    <submittedName>
        <fullName evidence="1">Uncharacterized protein</fullName>
    </submittedName>
</protein>
<evidence type="ECO:0000313" key="2">
    <source>
        <dbReference type="Proteomes" id="UP000001401"/>
    </source>
</evidence>
<dbReference type="OrthoDB" id="9986032at2"/>
<dbReference type="RefSeq" id="WP_013487693.1">
    <property type="nucleotide sequence ID" value="NC_014829.1"/>
</dbReference>
<accession>E6TQH4</accession>
<dbReference type="Proteomes" id="UP000001401">
    <property type="component" value="Chromosome"/>
</dbReference>
<sequence>MAELTISRKAHQGVKRVRRARIASAEGVNVMDKRDIRHIQEELGFNNTKPISLSPSDQKDVDDKGDCFRDWYEEELRELYER</sequence>
<name>E6TQH4_EVAC2</name>
<gene>
    <name evidence="1" type="ordered locus">Bcell_1082</name>
</gene>
<organism evidence="1 2">
    <name type="scientific">Evansella cellulosilytica (strain ATCC 21833 / DSM 2522 / FERM P-1141 / JCM 9156 / N-4)</name>
    <name type="common">Bacillus cellulosilyticus</name>
    <dbReference type="NCBI Taxonomy" id="649639"/>
    <lineage>
        <taxon>Bacteria</taxon>
        <taxon>Bacillati</taxon>
        <taxon>Bacillota</taxon>
        <taxon>Bacilli</taxon>
        <taxon>Bacillales</taxon>
        <taxon>Bacillaceae</taxon>
        <taxon>Evansella</taxon>
    </lineage>
</organism>
<reference evidence="1" key="1">
    <citation type="submission" date="2010-12" db="EMBL/GenBank/DDBJ databases">
        <title>Complete sequence of Bacillus cellulosilyticus DSM 2522.</title>
        <authorList>
            <consortium name="US DOE Joint Genome Institute"/>
            <person name="Lucas S."/>
            <person name="Copeland A."/>
            <person name="Lapidus A."/>
            <person name="Cheng J.-F."/>
            <person name="Bruce D."/>
            <person name="Goodwin L."/>
            <person name="Pitluck S."/>
            <person name="Chertkov O."/>
            <person name="Detter J.C."/>
            <person name="Han C."/>
            <person name="Tapia R."/>
            <person name="Land M."/>
            <person name="Hauser L."/>
            <person name="Jeffries C."/>
            <person name="Kyrpides N."/>
            <person name="Ivanova N."/>
            <person name="Mikhailova N."/>
            <person name="Brumm P."/>
            <person name="Mead D."/>
            <person name="Woyke T."/>
        </authorList>
    </citation>
    <scope>NUCLEOTIDE SEQUENCE [LARGE SCALE GENOMIC DNA]</scope>
    <source>
        <strain evidence="1">DSM 2522</strain>
    </source>
</reference>
<proteinExistence type="predicted"/>
<dbReference type="HOGENOM" id="CLU_2551187_0_0_9"/>
<keyword evidence="2" id="KW-1185">Reference proteome</keyword>
<dbReference type="eggNOG" id="ENOG502ZVBC">
    <property type="taxonomic scope" value="Bacteria"/>
</dbReference>
<dbReference type="AlphaFoldDB" id="E6TQH4"/>
<evidence type="ECO:0000313" key="1">
    <source>
        <dbReference type="EMBL" id="ADU29352.1"/>
    </source>
</evidence>
<dbReference type="KEGG" id="bco:Bcell_1082"/>